<accession>A0A812ZVE0</accession>
<comment type="caution">
    <text evidence="11">The sequence shown here is derived from an EMBL/GenBank/DDBJ whole genome shotgun (WGS) entry which is preliminary data.</text>
</comment>
<gene>
    <name evidence="11" type="ORF">SNEC2469_LOCUS25559</name>
</gene>
<dbReference type="InterPro" id="IPR029020">
    <property type="entry name" value="Ammonium/urea_transptr"/>
</dbReference>
<feature type="transmembrane region" description="Helical" evidence="8">
    <location>
        <begin position="202"/>
        <end position="222"/>
    </location>
</feature>
<keyword evidence="9" id="KW-0732">Signal</keyword>
<evidence type="ECO:0000313" key="12">
    <source>
        <dbReference type="Proteomes" id="UP000601435"/>
    </source>
</evidence>
<feature type="transmembrane region" description="Helical" evidence="8">
    <location>
        <begin position="43"/>
        <end position="65"/>
    </location>
</feature>
<dbReference type="PROSITE" id="PS01219">
    <property type="entry name" value="AMMONIUM_TRANSP"/>
    <property type="match status" value="1"/>
</dbReference>
<feature type="transmembrane region" description="Helical" evidence="8">
    <location>
        <begin position="314"/>
        <end position="334"/>
    </location>
</feature>
<dbReference type="OrthoDB" id="534912at2759"/>
<feature type="transmembrane region" description="Helical" evidence="8">
    <location>
        <begin position="243"/>
        <end position="260"/>
    </location>
</feature>
<evidence type="ECO:0000256" key="2">
    <source>
        <dbReference type="ARBA" id="ARBA00005887"/>
    </source>
</evidence>
<evidence type="ECO:0000256" key="8">
    <source>
        <dbReference type="SAM" id="Phobius"/>
    </source>
</evidence>
<evidence type="ECO:0000256" key="1">
    <source>
        <dbReference type="ARBA" id="ARBA00004141"/>
    </source>
</evidence>
<feature type="transmembrane region" description="Helical" evidence="8">
    <location>
        <begin position="141"/>
        <end position="160"/>
    </location>
</feature>
<keyword evidence="4 8" id="KW-0812">Transmembrane</keyword>
<sequence>MQLWRKSLGLVALAGVTGLAMTGPAHAEVSAESQYVFNTLSFMFHGVLVMWMAAGFAMLESGLVRSKSTASICLKNIALYSIAGIMFYLVGYNLMYTDVSGFIGSFSLLYNTTGDELALLEGTGDAAAIVGEGTYSIMSDWFFQMVFVAATASIVSGTLAERIKVWPFLIFVAILTGILYPIQGSWTWGGGWLSEMGFSDFAGSTIVHSVGGWAALTGAIILGARKGKYGPDGKVNAMPGANLPLATLGTFILWMGWFGFNGGSQLALGSAADAAWIATNHFISLIIGAVGGGLVVFTVPLLDKLKVDDVVGAISVHLGAGIWGTLAVGIFGGGSLGTQIVGIAAIGAFVVVTTSIVWLALKFTMGIRVSDEEEEMGLDKSELGMEAYP</sequence>
<feature type="non-terminal residue" evidence="11">
    <location>
        <position position="1"/>
    </location>
</feature>
<dbReference type="GO" id="GO:0097272">
    <property type="term" value="P:ammonium homeostasis"/>
    <property type="evidence" value="ECO:0007669"/>
    <property type="project" value="TreeGrafter"/>
</dbReference>
<dbReference type="InterPro" id="IPR024041">
    <property type="entry name" value="NH4_transpt_AmtB-like_dom"/>
</dbReference>
<dbReference type="AlphaFoldDB" id="A0A812ZVE0"/>
<evidence type="ECO:0000313" key="11">
    <source>
        <dbReference type="EMBL" id="CAE7841829.1"/>
    </source>
</evidence>
<feature type="transmembrane region" description="Helical" evidence="8">
    <location>
        <begin position="340"/>
        <end position="361"/>
    </location>
</feature>
<organism evidence="11 12">
    <name type="scientific">Symbiodinium necroappetens</name>
    <dbReference type="NCBI Taxonomy" id="1628268"/>
    <lineage>
        <taxon>Eukaryota</taxon>
        <taxon>Sar</taxon>
        <taxon>Alveolata</taxon>
        <taxon>Dinophyceae</taxon>
        <taxon>Suessiales</taxon>
        <taxon>Symbiodiniaceae</taxon>
        <taxon>Symbiodinium</taxon>
    </lineage>
</organism>
<proteinExistence type="inferred from homology"/>
<dbReference type="GO" id="GO:0016020">
    <property type="term" value="C:membrane"/>
    <property type="evidence" value="ECO:0007669"/>
    <property type="project" value="UniProtKB-SubCell"/>
</dbReference>
<dbReference type="EMBL" id="CAJNJA010050586">
    <property type="protein sequence ID" value="CAE7841829.1"/>
    <property type="molecule type" value="Genomic_DNA"/>
</dbReference>
<protein>
    <recommendedName>
        <fullName evidence="10">Ammonium transporter AmtB-like domain-containing protein</fullName>
    </recommendedName>
</protein>
<comment type="subcellular location">
    <subcellularLocation>
        <location evidence="1">Membrane</location>
        <topology evidence="1">Multi-pass membrane protein</topology>
    </subcellularLocation>
</comment>
<dbReference type="Pfam" id="PF00909">
    <property type="entry name" value="Ammonium_transp"/>
    <property type="match status" value="1"/>
</dbReference>
<evidence type="ECO:0000256" key="6">
    <source>
        <dbReference type="ARBA" id="ARBA00023136"/>
    </source>
</evidence>
<keyword evidence="5 8" id="KW-1133">Transmembrane helix</keyword>
<name>A0A812ZVE0_9DINO</name>
<comment type="similarity">
    <text evidence="2">Belongs to the ammonia transporter channel (TC 1.A.11.2) family.</text>
</comment>
<keyword evidence="6 8" id="KW-0472">Membrane</keyword>
<dbReference type="Proteomes" id="UP000601435">
    <property type="component" value="Unassembled WGS sequence"/>
</dbReference>
<dbReference type="InterPro" id="IPR018047">
    <property type="entry name" value="Ammonium_transpt_CS"/>
</dbReference>
<feature type="chain" id="PRO_5032894312" description="Ammonium transporter AmtB-like domain-containing protein" evidence="9">
    <location>
        <begin position="28"/>
        <end position="389"/>
    </location>
</feature>
<evidence type="ECO:0000259" key="10">
    <source>
        <dbReference type="Pfam" id="PF00909"/>
    </source>
</evidence>
<evidence type="ECO:0000256" key="9">
    <source>
        <dbReference type="SAM" id="SignalP"/>
    </source>
</evidence>
<evidence type="ECO:0000256" key="7">
    <source>
        <dbReference type="ARBA" id="ARBA00023177"/>
    </source>
</evidence>
<dbReference type="PANTHER" id="PTHR11730">
    <property type="entry name" value="AMMONIUM TRANSPORTER"/>
    <property type="match status" value="1"/>
</dbReference>
<dbReference type="PANTHER" id="PTHR11730:SF62">
    <property type="entry name" value="AMMONIUM TRANSPORTER SLL1017-RELATED"/>
    <property type="match status" value="1"/>
</dbReference>
<evidence type="ECO:0000256" key="4">
    <source>
        <dbReference type="ARBA" id="ARBA00022692"/>
    </source>
</evidence>
<evidence type="ECO:0000256" key="3">
    <source>
        <dbReference type="ARBA" id="ARBA00022448"/>
    </source>
</evidence>
<feature type="transmembrane region" description="Helical" evidence="8">
    <location>
        <begin position="77"/>
        <end position="96"/>
    </location>
</feature>
<keyword evidence="12" id="KW-1185">Reference proteome</keyword>
<reference evidence="11" key="1">
    <citation type="submission" date="2021-02" db="EMBL/GenBank/DDBJ databases">
        <authorList>
            <person name="Dougan E. K."/>
            <person name="Rhodes N."/>
            <person name="Thang M."/>
            <person name="Chan C."/>
        </authorList>
    </citation>
    <scope>NUCLEOTIDE SEQUENCE</scope>
</reference>
<dbReference type="GO" id="GO:0008519">
    <property type="term" value="F:ammonium channel activity"/>
    <property type="evidence" value="ECO:0007669"/>
    <property type="project" value="InterPro"/>
</dbReference>
<feature type="domain" description="Ammonium transporter AmtB-like" evidence="10">
    <location>
        <begin position="42"/>
        <end position="280"/>
    </location>
</feature>
<dbReference type="Gene3D" id="1.10.3430.10">
    <property type="entry name" value="Ammonium transporter AmtB like domains"/>
    <property type="match status" value="2"/>
</dbReference>
<feature type="transmembrane region" description="Helical" evidence="8">
    <location>
        <begin position="165"/>
        <end position="182"/>
    </location>
</feature>
<dbReference type="SUPFAM" id="SSF111352">
    <property type="entry name" value="Ammonium transporter"/>
    <property type="match status" value="1"/>
</dbReference>
<keyword evidence="3" id="KW-0813">Transport</keyword>
<feature type="transmembrane region" description="Helical" evidence="8">
    <location>
        <begin position="280"/>
        <end position="302"/>
    </location>
</feature>
<feature type="signal peptide" evidence="9">
    <location>
        <begin position="1"/>
        <end position="27"/>
    </location>
</feature>
<evidence type="ECO:0000256" key="5">
    <source>
        <dbReference type="ARBA" id="ARBA00022989"/>
    </source>
</evidence>
<keyword evidence="7" id="KW-0924">Ammonia transport</keyword>